<evidence type="ECO:0000256" key="4">
    <source>
        <dbReference type="ARBA" id="ARBA00023172"/>
    </source>
</evidence>
<dbReference type="AlphaFoldDB" id="A0A1I4UKB3"/>
<dbReference type="Proteomes" id="UP000243629">
    <property type="component" value="Unassembled WGS sequence"/>
</dbReference>
<evidence type="ECO:0000313" key="6">
    <source>
        <dbReference type="EMBL" id="SFM89449.1"/>
    </source>
</evidence>
<dbReference type="InterPro" id="IPR011010">
    <property type="entry name" value="DNA_brk_join_enz"/>
</dbReference>
<evidence type="ECO:0000259" key="5">
    <source>
        <dbReference type="PROSITE" id="PS51898"/>
    </source>
</evidence>
<feature type="domain" description="Tyr recombinase" evidence="5">
    <location>
        <begin position="233"/>
        <end position="428"/>
    </location>
</feature>
<dbReference type="InterPro" id="IPR013762">
    <property type="entry name" value="Integrase-like_cat_sf"/>
</dbReference>
<dbReference type="GO" id="GO:0015074">
    <property type="term" value="P:DNA integration"/>
    <property type="evidence" value="ECO:0007669"/>
    <property type="project" value="UniProtKB-KW"/>
</dbReference>
<dbReference type="STRING" id="1720063.SAMN05216217_12513"/>
<sequence>MAIIRAESLRALCIGQTLTESVPGRGNGAILFERVPSGLITATYRYSDLGKRKKFRIGIYREKNRDDGLTLNEIRERVIQLAKTAKTHGDLSQYYEGIKRKQELLILEEKRAQELLAARGTISDLFEDYLNDRLDKAESIDEMKRIYKKLLENNPEILNIYAAEAEPWHIKQLITPIYNRGAKIMAERTRRFISAAFNYGIKSENYIGRPCSKSYNISSNPAVAITIDRVERKIKRALSEEELSKLWHTLELTDRVGPIITMLIKFIIATGGQRVTPIINSEWPSYDLENKIAHLHHSKGRGGATNKRDHPVPLNVYATEIMNEMYRINGGMKRPWTTRNNSTPISLSSLKNAINRWLQSEHAFIGDKRIEPFTARDLRRTCTQLMAKYGIDDRSSDEIQAHGIGGIVNDHYRNNPMMTLPRRKKTMVQWQEILERVILV</sequence>
<dbReference type="SUPFAM" id="SSF56349">
    <property type="entry name" value="DNA breaking-rejoining enzymes"/>
    <property type="match status" value="1"/>
</dbReference>
<dbReference type="InterPro" id="IPR010998">
    <property type="entry name" value="Integrase_recombinase_N"/>
</dbReference>
<dbReference type="GO" id="GO:0003677">
    <property type="term" value="F:DNA binding"/>
    <property type="evidence" value="ECO:0007669"/>
    <property type="project" value="UniProtKB-KW"/>
</dbReference>
<dbReference type="RefSeq" id="WP_093478924.1">
    <property type="nucleotide sequence ID" value="NZ_FOUI01000025.1"/>
</dbReference>
<keyword evidence="4" id="KW-0233">DNA recombination</keyword>
<evidence type="ECO:0000256" key="3">
    <source>
        <dbReference type="ARBA" id="ARBA00023125"/>
    </source>
</evidence>
<comment type="similarity">
    <text evidence="1">Belongs to the 'phage' integrase family.</text>
</comment>
<organism evidence="6 7">
    <name type="scientific">Halopseudomonas yangmingensis</name>
    <dbReference type="NCBI Taxonomy" id="1720063"/>
    <lineage>
        <taxon>Bacteria</taxon>
        <taxon>Pseudomonadati</taxon>
        <taxon>Pseudomonadota</taxon>
        <taxon>Gammaproteobacteria</taxon>
        <taxon>Pseudomonadales</taxon>
        <taxon>Pseudomonadaceae</taxon>
        <taxon>Halopseudomonas</taxon>
    </lineage>
</organism>
<keyword evidence="7" id="KW-1185">Reference proteome</keyword>
<dbReference type="InterPro" id="IPR002104">
    <property type="entry name" value="Integrase_catalytic"/>
</dbReference>
<dbReference type="Gene3D" id="1.10.150.130">
    <property type="match status" value="1"/>
</dbReference>
<dbReference type="OrthoDB" id="9795573at2"/>
<keyword evidence="2" id="KW-0229">DNA integration</keyword>
<gene>
    <name evidence="6" type="ORF">SAMN05216217_12513</name>
</gene>
<evidence type="ECO:0000256" key="1">
    <source>
        <dbReference type="ARBA" id="ARBA00008857"/>
    </source>
</evidence>
<dbReference type="GO" id="GO:0006310">
    <property type="term" value="P:DNA recombination"/>
    <property type="evidence" value="ECO:0007669"/>
    <property type="project" value="UniProtKB-KW"/>
</dbReference>
<proteinExistence type="inferred from homology"/>
<dbReference type="PANTHER" id="PTHR30629">
    <property type="entry name" value="PROPHAGE INTEGRASE"/>
    <property type="match status" value="1"/>
</dbReference>
<evidence type="ECO:0000256" key="2">
    <source>
        <dbReference type="ARBA" id="ARBA00022908"/>
    </source>
</evidence>
<dbReference type="Gene3D" id="1.10.443.10">
    <property type="entry name" value="Intergrase catalytic core"/>
    <property type="match status" value="1"/>
</dbReference>
<dbReference type="EMBL" id="FOUI01000025">
    <property type="protein sequence ID" value="SFM89449.1"/>
    <property type="molecule type" value="Genomic_DNA"/>
</dbReference>
<name>A0A1I4UKB3_9GAMM</name>
<protein>
    <submittedName>
        <fullName evidence="6">Phage integrase family protein</fullName>
    </submittedName>
</protein>
<dbReference type="PROSITE" id="PS51898">
    <property type="entry name" value="TYR_RECOMBINASE"/>
    <property type="match status" value="1"/>
</dbReference>
<dbReference type="Pfam" id="PF00589">
    <property type="entry name" value="Phage_integrase"/>
    <property type="match status" value="1"/>
</dbReference>
<accession>A0A1I4UKB3</accession>
<reference evidence="7" key="1">
    <citation type="submission" date="2016-10" db="EMBL/GenBank/DDBJ databases">
        <authorList>
            <person name="Varghese N."/>
            <person name="Submissions S."/>
        </authorList>
    </citation>
    <scope>NUCLEOTIDE SEQUENCE [LARGE SCALE GENOMIC DNA]</scope>
    <source>
        <strain evidence="7">DSM 24213</strain>
    </source>
</reference>
<dbReference type="PANTHER" id="PTHR30629:SF2">
    <property type="entry name" value="PROPHAGE INTEGRASE INTS-RELATED"/>
    <property type="match status" value="1"/>
</dbReference>
<evidence type="ECO:0000313" key="7">
    <source>
        <dbReference type="Proteomes" id="UP000243629"/>
    </source>
</evidence>
<dbReference type="InterPro" id="IPR050808">
    <property type="entry name" value="Phage_Integrase"/>
</dbReference>
<keyword evidence="3" id="KW-0238">DNA-binding</keyword>